<dbReference type="Proteomes" id="UP001211907">
    <property type="component" value="Unassembled WGS sequence"/>
</dbReference>
<dbReference type="GO" id="GO:0016020">
    <property type="term" value="C:membrane"/>
    <property type="evidence" value="ECO:0007669"/>
    <property type="project" value="UniProtKB-SubCell"/>
</dbReference>
<gene>
    <name evidence="13" type="ORF">HK100_005740</name>
</gene>
<evidence type="ECO:0000313" key="14">
    <source>
        <dbReference type="Proteomes" id="UP001211907"/>
    </source>
</evidence>
<dbReference type="PANTHER" id="PTHR22601">
    <property type="entry name" value="ISP4 LIKE PROTEIN"/>
    <property type="match status" value="1"/>
</dbReference>
<evidence type="ECO:0000256" key="10">
    <source>
        <dbReference type="SAM" id="MobiDB-lite"/>
    </source>
</evidence>
<evidence type="ECO:0000259" key="12">
    <source>
        <dbReference type="PROSITE" id="PS50157"/>
    </source>
</evidence>
<feature type="transmembrane region" description="Helical" evidence="11">
    <location>
        <begin position="188"/>
        <end position="208"/>
    </location>
</feature>
<keyword evidence="9" id="KW-0479">Metal-binding</keyword>
<dbReference type="AlphaFoldDB" id="A0AAD5SSR7"/>
<feature type="compositionally biased region" description="Polar residues" evidence="10">
    <location>
        <begin position="571"/>
        <end position="580"/>
    </location>
</feature>
<dbReference type="InterPro" id="IPR013087">
    <property type="entry name" value="Znf_C2H2_type"/>
</dbReference>
<dbReference type="Pfam" id="PF00096">
    <property type="entry name" value="zf-C2H2"/>
    <property type="match status" value="4"/>
</dbReference>
<evidence type="ECO:0000256" key="2">
    <source>
        <dbReference type="ARBA" id="ARBA00008807"/>
    </source>
</evidence>
<keyword evidence="6" id="KW-0653">Protein transport</keyword>
<dbReference type="GO" id="GO:0035673">
    <property type="term" value="F:oligopeptide transmembrane transporter activity"/>
    <property type="evidence" value="ECO:0007669"/>
    <property type="project" value="InterPro"/>
</dbReference>
<feature type="domain" description="C2H2-type" evidence="12">
    <location>
        <begin position="645"/>
        <end position="685"/>
    </location>
</feature>
<feature type="compositionally biased region" description="Low complexity" evidence="10">
    <location>
        <begin position="561"/>
        <end position="570"/>
    </location>
</feature>
<dbReference type="PROSITE" id="PS00028">
    <property type="entry name" value="ZINC_FINGER_C2H2_1"/>
    <property type="match status" value="5"/>
</dbReference>
<feature type="domain" description="C2H2-type" evidence="12">
    <location>
        <begin position="617"/>
        <end position="644"/>
    </location>
</feature>
<feature type="region of interest" description="Disordered" evidence="10">
    <location>
        <begin position="561"/>
        <end position="580"/>
    </location>
</feature>
<keyword evidence="8 11" id="KW-0472">Membrane</keyword>
<proteinExistence type="inferred from homology"/>
<keyword evidence="9" id="KW-0862">Zinc</keyword>
<dbReference type="Gene3D" id="3.30.160.60">
    <property type="entry name" value="Classic Zinc Finger"/>
    <property type="match status" value="4"/>
</dbReference>
<evidence type="ECO:0000256" key="7">
    <source>
        <dbReference type="ARBA" id="ARBA00022989"/>
    </source>
</evidence>
<feature type="domain" description="C2H2-type" evidence="12">
    <location>
        <begin position="801"/>
        <end position="825"/>
    </location>
</feature>
<dbReference type="SMART" id="SM00355">
    <property type="entry name" value="ZnF_C2H2"/>
    <property type="match status" value="6"/>
</dbReference>
<evidence type="ECO:0000313" key="13">
    <source>
        <dbReference type="EMBL" id="KAJ3095739.1"/>
    </source>
</evidence>
<feature type="domain" description="C2H2-type" evidence="12">
    <location>
        <begin position="718"/>
        <end position="746"/>
    </location>
</feature>
<dbReference type="InterPro" id="IPR004648">
    <property type="entry name" value="Oligpept_transpt"/>
</dbReference>
<feature type="transmembrane region" description="Helical" evidence="11">
    <location>
        <begin position="100"/>
        <end position="124"/>
    </location>
</feature>
<organism evidence="13 14">
    <name type="scientific">Physocladia obscura</name>
    <dbReference type="NCBI Taxonomy" id="109957"/>
    <lineage>
        <taxon>Eukaryota</taxon>
        <taxon>Fungi</taxon>
        <taxon>Fungi incertae sedis</taxon>
        <taxon>Chytridiomycota</taxon>
        <taxon>Chytridiomycota incertae sedis</taxon>
        <taxon>Chytridiomycetes</taxon>
        <taxon>Chytridiales</taxon>
        <taxon>Chytriomycetaceae</taxon>
        <taxon>Physocladia</taxon>
    </lineage>
</organism>
<dbReference type="EMBL" id="JADGJH010002672">
    <property type="protein sequence ID" value="KAJ3095739.1"/>
    <property type="molecule type" value="Genomic_DNA"/>
</dbReference>
<dbReference type="GO" id="GO:0008270">
    <property type="term" value="F:zinc ion binding"/>
    <property type="evidence" value="ECO:0007669"/>
    <property type="project" value="UniProtKB-KW"/>
</dbReference>
<dbReference type="SUPFAM" id="SSF57667">
    <property type="entry name" value="beta-beta-alpha zinc fingers"/>
    <property type="match status" value="3"/>
</dbReference>
<feature type="transmembrane region" description="Helical" evidence="11">
    <location>
        <begin position="338"/>
        <end position="356"/>
    </location>
</feature>
<name>A0AAD5SSR7_9FUNG</name>
<evidence type="ECO:0000256" key="8">
    <source>
        <dbReference type="ARBA" id="ARBA00023136"/>
    </source>
</evidence>
<feature type="domain" description="C2H2-type" evidence="12">
    <location>
        <begin position="688"/>
        <end position="711"/>
    </location>
</feature>
<dbReference type="Pfam" id="PF03169">
    <property type="entry name" value="OPT"/>
    <property type="match status" value="1"/>
</dbReference>
<evidence type="ECO:0000256" key="1">
    <source>
        <dbReference type="ARBA" id="ARBA00004141"/>
    </source>
</evidence>
<reference evidence="13" key="1">
    <citation type="submission" date="2020-05" db="EMBL/GenBank/DDBJ databases">
        <title>Phylogenomic resolution of chytrid fungi.</title>
        <authorList>
            <person name="Stajich J.E."/>
            <person name="Amses K."/>
            <person name="Simmons R."/>
            <person name="Seto K."/>
            <person name="Myers J."/>
            <person name="Bonds A."/>
            <person name="Quandt C.A."/>
            <person name="Barry K."/>
            <person name="Liu P."/>
            <person name="Grigoriev I."/>
            <person name="Longcore J.E."/>
            <person name="James T.Y."/>
        </authorList>
    </citation>
    <scope>NUCLEOTIDE SEQUENCE</scope>
    <source>
        <strain evidence="13">JEL0513</strain>
    </source>
</reference>
<evidence type="ECO:0000256" key="4">
    <source>
        <dbReference type="ARBA" id="ARBA00022692"/>
    </source>
</evidence>
<dbReference type="FunFam" id="3.30.160.60:FF:000086">
    <property type="entry name" value="transcription factor E4F1 isoform X1"/>
    <property type="match status" value="1"/>
</dbReference>
<feature type="transmembrane region" description="Helical" evidence="11">
    <location>
        <begin position="12"/>
        <end position="30"/>
    </location>
</feature>
<keyword evidence="9" id="KW-0863">Zinc-finger</keyword>
<sequence length="888" mass="98402">SSNMLNPFWANAVNAVGTVVIQWIVVPILWANDTWEINKYISSGNTNPILNANGLYNGNPNSTTHALGQQVRPVFFYNVSNNYNLNLTAYNDVEPIHLTVYFAVTYASSFLTITAALSHVLIWYGSDIYRQAMNAFRQIQDEVDGKDKHVQLMEAYPEVPDWAYLAFLGVTTLLGIFVSVFTPFNMPWWAIFFNLFVCAIFILPFGVIQAISGFGLGLNVLTEFAIGLMIPGQTVAVMAFKSWGTNNLLQALTLASDLKLGQYLHVAPYALVTVQFLGTFINAIISVIVAYYLMFNAGHLLGTEDWNYINYKTFYSAGGIWGAIGPQRFFGIGSIYENLLWCFLIGAISPILPWLGNKFIVKSKYWHWINFPLIYTIPGSGGLQNGVVCQMTVAFISQVFIFDNHREFYQKYNYVIGTAFDASSGIAALVISILGIYNIVFLDYNVFNPAKGPDSSSTSDYYCYPDRGYLDYGRTTKEKSSNNERNQANQHMIDPFEDEYIGQDAFPYPLGTNTSVGVGVHPFVATFEQVALPVSVAQQQNEPQNDEYQQETNSNINANANANGNGIANATTHSQQHTLTATPRAATHKCATCHRCFSAPYKLDVHTRRAHTNEKPYSCPTCPKSFVNKTDLKTHLLVHSPTRSYTCQHSEPTDTTTNSKAICGKSFKSKPALSRHLQTHNPDSSRRWKCDVCAKGFVQQTDLRVHLVTHATGADSPWKCAYCAMGFKYRSGLCRHVRVKHEGRARNDGPKSRKDHQAGAKDMIHGNVSGATSSAIAASSSVSNNNNNNNATNNARLLAEYPCHLCKRFYKTANVLRAHIRRKHAETLNNALVANVLVEMVQDFSEAAVSVAAGAAAMMTIGTGVGVNTSEEREGEVQQFLALPFVLE</sequence>
<accession>A0AAD5SSR7</accession>
<keyword evidence="14" id="KW-1185">Reference proteome</keyword>
<evidence type="ECO:0000256" key="9">
    <source>
        <dbReference type="PROSITE-ProRule" id="PRU00042"/>
    </source>
</evidence>
<evidence type="ECO:0000256" key="3">
    <source>
        <dbReference type="ARBA" id="ARBA00022448"/>
    </source>
</evidence>
<evidence type="ECO:0000256" key="6">
    <source>
        <dbReference type="ARBA" id="ARBA00022927"/>
    </source>
</evidence>
<dbReference type="PROSITE" id="PS50157">
    <property type="entry name" value="ZINC_FINGER_C2H2_2"/>
    <property type="match status" value="6"/>
</dbReference>
<dbReference type="GO" id="GO:0015031">
    <property type="term" value="P:protein transport"/>
    <property type="evidence" value="ECO:0007669"/>
    <property type="project" value="UniProtKB-KW"/>
</dbReference>
<feature type="domain" description="C2H2-type" evidence="12">
    <location>
        <begin position="588"/>
        <end position="616"/>
    </location>
</feature>
<comment type="similarity">
    <text evidence="2">Belongs to the oligopeptide OPT transporter family.</text>
</comment>
<dbReference type="NCBIfam" id="TIGR00728">
    <property type="entry name" value="OPT_sfam"/>
    <property type="match status" value="1"/>
</dbReference>
<comment type="subcellular location">
    <subcellularLocation>
        <location evidence="1">Membrane</location>
        <topology evidence="1">Multi-pass membrane protein</topology>
    </subcellularLocation>
</comment>
<feature type="transmembrane region" description="Helical" evidence="11">
    <location>
        <begin position="266"/>
        <end position="293"/>
    </location>
</feature>
<dbReference type="InterPro" id="IPR004813">
    <property type="entry name" value="OPT"/>
</dbReference>
<feature type="transmembrane region" description="Helical" evidence="11">
    <location>
        <begin position="220"/>
        <end position="240"/>
    </location>
</feature>
<feature type="transmembrane region" description="Helical" evidence="11">
    <location>
        <begin position="162"/>
        <end position="182"/>
    </location>
</feature>
<protein>
    <recommendedName>
        <fullName evidence="12">C2H2-type domain-containing protein</fullName>
    </recommendedName>
</protein>
<comment type="caution">
    <text evidence="13">The sequence shown here is derived from an EMBL/GenBank/DDBJ whole genome shotgun (WGS) entry which is preliminary data.</text>
</comment>
<keyword evidence="7 11" id="KW-1133">Transmembrane helix</keyword>
<evidence type="ECO:0000256" key="5">
    <source>
        <dbReference type="ARBA" id="ARBA00022856"/>
    </source>
</evidence>
<feature type="transmembrane region" description="Helical" evidence="11">
    <location>
        <begin position="414"/>
        <end position="437"/>
    </location>
</feature>
<feature type="non-terminal residue" evidence="13">
    <location>
        <position position="1"/>
    </location>
</feature>
<dbReference type="InterPro" id="IPR036236">
    <property type="entry name" value="Znf_C2H2_sf"/>
</dbReference>
<evidence type="ECO:0000256" key="11">
    <source>
        <dbReference type="SAM" id="Phobius"/>
    </source>
</evidence>
<keyword evidence="3" id="KW-0813">Transport</keyword>
<keyword evidence="4 11" id="KW-0812">Transmembrane</keyword>
<keyword evidence="5" id="KW-0571">Peptide transport</keyword>